<reference evidence="1 2" key="1">
    <citation type="submission" date="2016-10" db="EMBL/GenBank/DDBJ databases">
        <authorList>
            <person name="de Groot N.N."/>
        </authorList>
    </citation>
    <scope>NUCLEOTIDE SEQUENCE [LARGE SCALE GENOMIC DNA]</scope>
    <source>
        <strain evidence="1 2">OK461</strain>
    </source>
</reference>
<evidence type="ECO:0000313" key="1">
    <source>
        <dbReference type="EMBL" id="SFG96716.1"/>
    </source>
</evidence>
<gene>
    <name evidence="1" type="ORF">SAMN02787118_13532</name>
</gene>
<dbReference type="EMBL" id="FONR01000035">
    <property type="protein sequence ID" value="SFG96716.1"/>
    <property type="molecule type" value="Genomic_DNA"/>
</dbReference>
<sequence>MADCSAGRVEVTVSPGDAVERRLCVRAGAVVSLTLRPRADDRRWTAVRSAAPAVVLVSGWRVDADGTGRATLRCASVRGGAAGITATAKAPDVAGAARTAFTLRVSVVPYAKEG</sequence>
<evidence type="ECO:0008006" key="3">
    <source>
        <dbReference type="Google" id="ProtNLM"/>
    </source>
</evidence>
<name>A0A1I2W9H6_9ACTN</name>
<dbReference type="Proteomes" id="UP000181942">
    <property type="component" value="Unassembled WGS sequence"/>
</dbReference>
<protein>
    <recommendedName>
        <fullName evidence="3">Acetyl-CoA synthetase</fullName>
    </recommendedName>
</protein>
<accession>A0A1I2W9H6</accession>
<dbReference type="AlphaFoldDB" id="A0A1I2W9H6"/>
<dbReference type="RefSeq" id="WP_256259419.1">
    <property type="nucleotide sequence ID" value="NZ_FONR01000035.1"/>
</dbReference>
<organism evidence="1 2">
    <name type="scientific">Streptomyces mirabilis</name>
    <dbReference type="NCBI Taxonomy" id="68239"/>
    <lineage>
        <taxon>Bacteria</taxon>
        <taxon>Bacillati</taxon>
        <taxon>Actinomycetota</taxon>
        <taxon>Actinomycetes</taxon>
        <taxon>Kitasatosporales</taxon>
        <taxon>Streptomycetaceae</taxon>
        <taxon>Streptomyces</taxon>
    </lineage>
</organism>
<evidence type="ECO:0000313" key="2">
    <source>
        <dbReference type="Proteomes" id="UP000181942"/>
    </source>
</evidence>
<proteinExistence type="predicted"/>